<protein>
    <recommendedName>
        <fullName evidence="1">YjiS-like domain-containing protein</fullName>
    </recommendedName>
</protein>
<accession>A0A1H3BJ08</accession>
<name>A0A1H3BJ08_9RHOB</name>
<proteinExistence type="predicted"/>
<sequence length="65" mass="7278">MANAIAKNHAPLGAVTILHAVDAFTHAFENVVEWYQSRKTRNELARLSDEQLDDIGLNRADIAKF</sequence>
<evidence type="ECO:0000313" key="3">
    <source>
        <dbReference type="Proteomes" id="UP000183400"/>
    </source>
</evidence>
<feature type="domain" description="YjiS-like" evidence="1">
    <location>
        <begin position="29"/>
        <end position="62"/>
    </location>
</feature>
<keyword evidence="3" id="KW-1185">Reference proteome</keyword>
<evidence type="ECO:0000259" key="1">
    <source>
        <dbReference type="Pfam" id="PF06568"/>
    </source>
</evidence>
<dbReference type="Proteomes" id="UP000183400">
    <property type="component" value="Unassembled WGS sequence"/>
</dbReference>
<dbReference type="InterPro" id="IPR009506">
    <property type="entry name" value="YjiS-like"/>
</dbReference>
<dbReference type="Pfam" id="PF06568">
    <property type="entry name" value="YjiS-like"/>
    <property type="match status" value="1"/>
</dbReference>
<evidence type="ECO:0000313" key="2">
    <source>
        <dbReference type="EMBL" id="SDX41069.1"/>
    </source>
</evidence>
<dbReference type="AlphaFoldDB" id="A0A1H3BJ08"/>
<reference evidence="3" key="1">
    <citation type="submission" date="2016-10" db="EMBL/GenBank/DDBJ databases">
        <authorList>
            <person name="Varghese N."/>
            <person name="Submissions S."/>
        </authorList>
    </citation>
    <scope>NUCLEOTIDE SEQUENCE [LARGE SCALE GENOMIC DNA]</scope>
    <source>
        <strain evidence="3">DSM 27839</strain>
    </source>
</reference>
<dbReference type="OrthoDB" id="8116725at2"/>
<dbReference type="EMBL" id="FNNP01000005">
    <property type="protein sequence ID" value="SDX41069.1"/>
    <property type="molecule type" value="Genomic_DNA"/>
</dbReference>
<dbReference type="RefSeq" id="WP_074737602.1">
    <property type="nucleotide sequence ID" value="NZ_FNNP01000005.1"/>
</dbReference>
<organism evidence="2 3">
    <name type="scientific">Ruegeria halocynthiae</name>
    <dbReference type="NCBI Taxonomy" id="985054"/>
    <lineage>
        <taxon>Bacteria</taxon>
        <taxon>Pseudomonadati</taxon>
        <taxon>Pseudomonadota</taxon>
        <taxon>Alphaproteobacteria</taxon>
        <taxon>Rhodobacterales</taxon>
        <taxon>Roseobacteraceae</taxon>
        <taxon>Ruegeria</taxon>
    </lineage>
</organism>
<gene>
    <name evidence="2" type="ORF">SAMN05444358_105178</name>
</gene>